<feature type="transmembrane region" description="Helical" evidence="1">
    <location>
        <begin position="45"/>
        <end position="66"/>
    </location>
</feature>
<reference evidence="2 3" key="1">
    <citation type="submission" date="2019-05" db="EMBL/GenBank/DDBJ databases">
        <title>Pseudomonas sp. SC006 isolated from lettuce that can produce HBGAs.</title>
        <authorList>
            <person name="Wang D."/>
            <person name="Liao N."/>
            <person name="Liu D."/>
            <person name="Zhang Z."/>
            <person name="Zou S."/>
        </authorList>
    </citation>
    <scope>NUCLEOTIDE SEQUENCE [LARGE SCALE GENOMIC DNA]</scope>
    <source>
        <strain evidence="2 3">SC006</strain>
    </source>
</reference>
<keyword evidence="3" id="KW-1185">Reference proteome</keyword>
<dbReference type="AlphaFoldDB" id="A0A5R8Z2M5"/>
<keyword evidence="1" id="KW-0472">Membrane</keyword>
<evidence type="ECO:0000313" key="2">
    <source>
        <dbReference type="EMBL" id="TLP59973.1"/>
    </source>
</evidence>
<evidence type="ECO:0008006" key="4">
    <source>
        <dbReference type="Google" id="ProtNLM"/>
    </source>
</evidence>
<accession>A0A5R8Z2M5</accession>
<gene>
    <name evidence="2" type="ORF">FEM01_12220</name>
</gene>
<organism evidence="2 3">
    <name type="scientific">Pseudomonas mosselii</name>
    <dbReference type="NCBI Taxonomy" id="78327"/>
    <lineage>
        <taxon>Bacteria</taxon>
        <taxon>Pseudomonadati</taxon>
        <taxon>Pseudomonadota</taxon>
        <taxon>Gammaproteobacteria</taxon>
        <taxon>Pseudomonadales</taxon>
        <taxon>Pseudomonadaceae</taxon>
        <taxon>Pseudomonas</taxon>
    </lineage>
</organism>
<sequence length="152" mass="15815">MHSSLEVLGYSFAAGYGEGQWAGSTDKRGKFPGGVAMVMKMGGMALLEVLVAMTVLALGLMAAAALQVRGTQAFDRAQREGQALHLAQGLLERVRGAGRLTDSDEAAWRAQVIAAFGASAQGHVSVVGDAMKVEVQWSGSDASLNVQGRVLP</sequence>
<comment type="caution">
    <text evidence="2">The sequence shown here is derived from an EMBL/GenBank/DDBJ whole genome shotgun (WGS) entry which is preliminary data.</text>
</comment>
<dbReference type="RefSeq" id="WP_138219702.1">
    <property type="nucleotide sequence ID" value="NZ_VAUO01000005.1"/>
</dbReference>
<dbReference type="EMBL" id="VAUO01000005">
    <property type="protein sequence ID" value="TLP59973.1"/>
    <property type="molecule type" value="Genomic_DNA"/>
</dbReference>
<protein>
    <recommendedName>
        <fullName evidence="4">Type IV pilus modification protein PilV</fullName>
    </recommendedName>
</protein>
<evidence type="ECO:0000256" key="1">
    <source>
        <dbReference type="SAM" id="Phobius"/>
    </source>
</evidence>
<dbReference type="OrthoDB" id="6921108at2"/>
<proteinExistence type="predicted"/>
<name>A0A5R8Z2M5_9PSED</name>
<keyword evidence="1" id="KW-1133">Transmembrane helix</keyword>
<keyword evidence="1" id="KW-0812">Transmembrane</keyword>
<evidence type="ECO:0000313" key="3">
    <source>
        <dbReference type="Proteomes" id="UP000309819"/>
    </source>
</evidence>
<dbReference type="Proteomes" id="UP000309819">
    <property type="component" value="Unassembled WGS sequence"/>
</dbReference>